<name>A0A839QU39_9MICO</name>
<dbReference type="Pfam" id="PF13380">
    <property type="entry name" value="CoA_binding_2"/>
    <property type="match status" value="1"/>
</dbReference>
<dbReference type="InterPro" id="IPR016102">
    <property type="entry name" value="Succinyl-CoA_synth-like"/>
</dbReference>
<dbReference type="SUPFAM" id="SSF55729">
    <property type="entry name" value="Acyl-CoA N-acyltransferases (Nat)"/>
    <property type="match status" value="1"/>
</dbReference>
<accession>A0A839QU39</accession>
<dbReference type="Gene3D" id="3.40.630.30">
    <property type="match status" value="1"/>
</dbReference>
<dbReference type="InterPro" id="IPR016181">
    <property type="entry name" value="Acyl_CoA_acyltransferase"/>
</dbReference>
<dbReference type="InterPro" id="IPR011761">
    <property type="entry name" value="ATP-grasp"/>
</dbReference>
<evidence type="ECO:0000313" key="4">
    <source>
        <dbReference type="EMBL" id="MBB3022290.1"/>
    </source>
</evidence>
<keyword evidence="1" id="KW-0067">ATP-binding</keyword>
<dbReference type="GO" id="GO:0005524">
    <property type="term" value="F:ATP binding"/>
    <property type="evidence" value="ECO:0007669"/>
    <property type="project" value="UniProtKB-UniRule"/>
</dbReference>
<dbReference type="InterPro" id="IPR013815">
    <property type="entry name" value="ATP_grasp_subdomain_1"/>
</dbReference>
<dbReference type="EMBL" id="JACHWP010000001">
    <property type="protein sequence ID" value="MBB3022290.1"/>
    <property type="molecule type" value="Genomic_DNA"/>
</dbReference>
<evidence type="ECO:0000256" key="1">
    <source>
        <dbReference type="PROSITE-ProRule" id="PRU00409"/>
    </source>
</evidence>
<dbReference type="GO" id="GO:0016747">
    <property type="term" value="F:acyltransferase activity, transferring groups other than amino-acyl groups"/>
    <property type="evidence" value="ECO:0007669"/>
    <property type="project" value="InterPro"/>
</dbReference>
<sequence>MALGRLRGSARRRQPAYPAHWEADIPLRDGSAAHLRPITPGDADALQTFHRGQSERSRYFRFFAAKPELSPSDLETFTQVDNVNRVAFIVEISGALVAVARYDRVGPTEAEVAFNVADSLQGRGLGSILLEHLAAAALENGITTFVAEVLPQNKQMLSVFADAGFDVRRTYDDGVFQVDFAITPTARSVEVIAERERRAEARTTERLLHPASIMVVGASRERDRIGARVIRAILDSGFDGPVHPVNPEAWEIAGLRAYARVRDVPGPVDLAVLAISPEKCIRIVPDLAAAGVQGIVVLSGGFADAAERGRELQRELVATVRAHGLRLLGPATLGFFRNGGENPLNVSLIPRTGQAGAVALAAQSSALSAMVLAAADERGVRLHEFVSAGNRADLSLNDTLQHWEDDASVDLIAVALESVGNPRKFTRIASRIAQVKPLLVLRPPGVDDQAPPGHQVRPSALPRAALDQLLEAAGVIQAKTVDHLMDMVDVFAREGTVNGTRIGLLSNSPGLGAALRGAAEDLGLSIAHENLRVPVGADRRLIPRAFTSMAGPGHADIIVVGILDPMVGDLLEVAREIEVLARNSAVQVVMVVVAPEERMRPLREAAAESASMPPVFSIPSRAMGAVWGLVRFAQRRITVLDGVDRVDGTDAAAARAVITRHLGDEPVRLDAEDTAELLGAYGIHVLPSVHATGPEEARAAAEEIGYPVALKLADGPLRHRTDLGGVRLDITSPQHLDAVLADMRRTLPAAADSFIVQAMAPPGVSTVLTMREDPSLGPVLAFSIAGDATSRLGDIAYGIPPLTPESALALIRRPAAAGKLFETIGGHRPDTPALQDLLVRAAALIHQHPSLAQVELNPVMVGADGVSVIDAAVTVQRTPNRLDSLRRTLLPSS</sequence>
<evidence type="ECO:0000259" key="3">
    <source>
        <dbReference type="PROSITE" id="PS51186"/>
    </source>
</evidence>
<feature type="domain" description="ATP-grasp" evidence="2">
    <location>
        <begin position="675"/>
        <end position="711"/>
    </location>
</feature>
<dbReference type="Gene3D" id="3.40.50.261">
    <property type="entry name" value="Succinyl-CoA synthetase domains"/>
    <property type="match status" value="1"/>
</dbReference>
<dbReference type="GO" id="GO:0046872">
    <property type="term" value="F:metal ion binding"/>
    <property type="evidence" value="ECO:0007669"/>
    <property type="project" value="InterPro"/>
</dbReference>
<evidence type="ECO:0000259" key="2">
    <source>
        <dbReference type="PROSITE" id="PS50975"/>
    </source>
</evidence>
<dbReference type="Gene3D" id="3.30.470.20">
    <property type="entry name" value="ATP-grasp fold, B domain"/>
    <property type="match status" value="1"/>
</dbReference>
<dbReference type="InterPro" id="IPR036291">
    <property type="entry name" value="NAD(P)-bd_dom_sf"/>
</dbReference>
<protein>
    <submittedName>
        <fullName evidence="4">Acyl-CoA synthetase (NDP forming)/GNAT superfamily N-acetyltransferase</fullName>
    </submittedName>
</protein>
<feature type="domain" description="N-acetyltransferase" evidence="3">
    <location>
        <begin position="33"/>
        <end position="185"/>
    </location>
</feature>
<comment type="caution">
    <text evidence="4">The sequence shown here is derived from an EMBL/GenBank/DDBJ whole genome shotgun (WGS) entry which is preliminary data.</text>
</comment>
<evidence type="ECO:0000313" key="5">
    <source>
        <dbReference type="Proteomes" id="UP000568050"/>
    </source>
</evidence>
<proteinExistence type="predicted"/>
<dbReference type="SMART" id="SM00881">
    <property type="entry name" value="CoA_binding"/>
    <property type="match status" value="1"/>
</dbReference>
<gene>
    <name evidence="4" type="ORF">FHX50_000538</name>
</gene>
<dbReference type="Gene3D" id="3.30.1490.20">
    <property type="entry name" value="ATP-grasp fold, A domain"/>
    <property type="match status" value="1"/>
</dbReference>
<dbReference type="PANTHER" id="PTHR42793">
    <property type="entry name" value="COA BINDING DOMAIN CONTAINING PROTEIN"/>
    <property type="match status" value="1"/>
</dbReference>
<dbReference type="SUPFAM" id="SSF56059">
    <property type="entry name" value="Glutathione synthetase ATP-binding domain-like"/>
    <property type="match status" value="1"/>
</dbReference>
<reference evidence="4 5" key="1">
    <citation type="submission" date="2020-08" db="EMBL/GenBank/DDBJ databases">
        <title>Sequencing the genomes of 1000 actinobacteria strains.</title>
        <authorList>
            <person name="Klenk H.-P."/>
        </authorList>
    </citation>
    <scope>NUCLEOTIDE SEQUENCE [LARGE SCALE GENOMIC DNA]</scope>
    <source>
        <strain evidence="4 5">DSM 23040</strain>
    </source>
</reference>
<dbReference type="Proteomes" id="UP000568050">
    <property type="component" value="Unassembled WGS sequence"/>
</dbReference>
<dbReference type="RefSeq" id="WP_183374202.1">
    <property type="nucleotide sequence ID" value="NZ_CBCSFZ010000005.1"/>
</dbReference>
<dbReference type="PANTHER" id="PTHR42793:SF1">
    <property type="entry name" value="PEPTIDYL-LYSINE N-ACETYLTRANSFERASE PATZ"/>
    <property type="match status" value="1"/>
</dbReference>
<dbReference type="InterPro" id="IPR003781">
    <property type="entry name" value="CoA-bd"/>
</dbReference>
<keyword evidence="4" id="KW-0808">Transferase</keyword>
<dbReference type="SUPFAM" id="SSF52210">
    <property type="entry name" value="Succinyl-CoA synthetase domains"/>
    <property type="match status" value="2"/>
</dbReference>
<dbReference type="PROSITE" id="PS50975">
    <property type="entry name" value="ATP_GRASP"/>
    <property type="match status" value="1"/>
</dbReference>
<dbReference type="Pfam" id="PF13607">
    <property type="entry name" value="Succ_CoA_lig"/>
    <property type="match status" value="1"/>
</dbReference>
<dbReference type="PROSITE" id="PS51186">
    <property type="entry name" value="GNAT"/>
    <property type="match status" value="1"/>
</dbReference>
<dbReference type="Gene3D" id="3.40.50.720">
    <property type="entry name" value="NAD(P)-binding Rossmann-like Domain"/>
    <property type="match status" value="1"/>
</dbReference>
<keyword evidence="5" id="KW-1185">Reference proteome</keyword>
<dbReference type="InterPro" id="IPR032875">
    <property type="entry name" value="Succ_CoA_lig_flav_dom"/>
</dbReference>
<dbReference type="Pfam" id="PF13549">
    <property type="entry name" value="ATP-grasp_5"/>
    <property type="match status" value="1"/>
</dbReference>
<keyword evidence="1" id="KW-0547">Nucleotide-binding</keyword>
<dbReference type="Pfam" id="PF00583">
    <property type="entry name" value="Acetyltransf_1"/>
    <property type="match status" value="1"/>
</dbReference>
<dbReference type="InterPro" id="IPR000182">
    <property type="entry name" value="GNAT_dom"/>
</dbReference>
<dbReference type="SUPFAM" id="SSF51735">
    <property type="entry name" value="NAD(P)-binding Rossmann-fold domains"/>
    <property type="match status" value="1"/>
</dbReference>
<dbReference type="AlphaFoldDB" id="A0A839QU39"/>
<organism evidence="4 5">
    <name type="scientific">Helcobacillus massiliensis</name>
    <dbReference type="NCBI Taxonomy" id="521392"/>
    <lineage>
        <taxon>Bacteria</taxon>
        <taxon>Bacillati</taxon>
        <taxon>Actinomycetota</taxon>
        <taxon>Actinomycetes</taxon>
        <taxon>Micrococcales</taxon>
        <taxon>Dermabacteraceae</taxon>
        <taxon>Helcobacillus</taxon>
    </lineage>
</organism>